<feature type="compositionally biased region" description="Low complexity" evidence="1">
    <location>
        <begin position="1"/>
        <end position="24"/>
    </location>
</feature>
<gene>
    <name evidence="2" type="primary">OSJNBa0067K15.3</name>
</gene>
<protein>
    <submittedName>
        <fullName evidence="2">Uncharacterized protein</fullName>
    </submittedName>
</protein>
<reference evidence="3" key="1">
    <citation type="journal article" date="2005" name="Nature">
        <title>The map-based sequence of the rice genome.</title>
        <authorList>
            <consortium name="International rice genome sequencing project (IRGSP)"/>
            <person name="Matsumoto T."/>
            <person name="Wu J."/>
            <person name="Kanamori H."/>
            <person name="Katayose Y."/>
            <person name="Fujisawa M."/>
            <person name="Namiki N."/>
            <person name="Mizuno H."/>
            <person name="Yamamoto K."/>
            <person name="Antonio B.A."/>
            <person name="Baba T."/>
            <person name="Sakata K."/>
            <person name="Nagamura Y."/>
            <person name="Aoki H."/>
            <person name="Arikawa K."/>
            <person name="Arita K."/>
            <person name="Bito T."/>
            <person name="Chiden Y."/>
            <person name="Fujitsuka N."/>
            <person name="Fukunaka R."/>
            <person name="Hamada M."/>
            <person name="Harada C."/>
            <person name="Hayashi A."/>
            <person name="Hijishita S."/>
            <person name="Honda M."/>
            <person name="Hosokawa S."/>
            <person name="Ichikawa Y."/>
            <person name="Idonuma A."/>
            <person name="Iijima M."/>
            <person name="Ikeda M."/>
            <person name="Ikeno M."/>
            <person name="Ito K."/>
            <person name="Ito S."/>
            <person name="Ito T."/>
            <person name="Ito Y."/>
            <person name="Ito Y."/>
            <person name="Iwabuchi A."/>
            <person name="Kamiya K."/>
            <person name="Karasawa W."/>
            <person name="Kurita K."/>
            <person name="Katagiri S."/>
            <person name="Kikuta A."/>
            <person name="Kobayashi H."/>
            <person name="Kobayashi N."/>
            <person name="Machita K."/>
            <person name="Maehara T."/>
            <person name="Masukawa M."/>
            <person name="Mizubayashi T."/>
            <person name="Mukai Y."/>
            <person name="Nagasaki H."/>
            <person name="Nagata Y."/>
            <person name="Naito S."/>
            <person name="Nakashima M."/>
            <person name="Nakama Y."/>
            <person name="Nakamichi Y."/>
            <person name="Nakamura M."/>
            <person name="Meguro A."/>
            <person name="Negishi M."/>
            <person name="Ohta I."/>
            <person name="Ohta T."/>
            <person name="Okamoto M."/>
            <person name="Ono N."/>
            <person name="Saji S."/>
            <person name="Sakaguchi M."/>
            <person name="Sakai K."/>
            <person name="Shibata M."/>
            <person name="Shimokawa T."/>
            <person name="Song J."/>
            <person name="Takazaki Y."/>
            <person name="Terasawa K."/>
            <person name="Tsugane M."/>
            <person name="Tsuji K."/>
            <person name="Ueda S."/>
            <person name="Waki K."/>
            <person name="Yamagata H."/>
            <person name="Yamamoto M."/>
            <person name="Yamamoto S."/>
            <person name="Yamane H."/>
            <person name="Yoshiki S."/>
            <person name="Yoshihara R."/>
            <person name="Yukawa K."/>
            <person name="Zhong H."/>
            <person name="Yano M."/>
            <person name="Yuan Q."/>
            <person name="Ouyang S."/>
            <person name="Liu J."/>
            <person name="Jones K.M."/>
            <person name="Gansberger K."/>
            <person name="Moffat K."/>
            <person name="Hill J."/>
            <person name="Bera J."/>
            <person name="Fadrosh D."/>
            <person name="Jin S."/>
            <person name="Johri S."/>
            <person name="Kim M."/>
            <person name="Overton L."/>
            <person name="Reardon M."/>
            <person name="Tsitrin T."/>
            <person name="Vuong H."/>
            <person name="Weaver B."/>
            <person name="Ciecko A."/>
            <person name="Tallon L."/>
            <person name="Jackson J."/>
            <person name="Pai G."/>
            <person name="Aken S.V."/>
            <person name="Utterback T."/>
            <person name="Reidmuller S."/>
            <person name="Feldblyum T."/>
            <person name="Hsiao J."/>
            <person name="Zismann V."/>
            <person name="Iobst S."/>
            <person name="de Vazeille A.R."/>
            <person name="Buell C.R."/>
            <person name="Ying K."/>
            <person name="Li Y."/>
            <person name="Lu T."/>
            <person name="Huang Y."/>
            <person name="Zhao Q."/>
            <person name="Feng Q."/>
            <person name="Zhang L."/>
            <person name="Zhu J."/>
            <person name="Weng Q."/>
            <person name="Mu J."/>
            <person name="Lu Y."/>
            <person name="Fan D."/>
            <person name="Liu Y."/>
            <person name="Guan J."/>
            <person name="Zhang Y."/>
            <person name="Yu S."/>
            <person name="Liu X."/>
            <person name="Zhang Y."/>
            <person name="Hong G."/>
            <person name="Han B."/>
            <person name="Choisne N."/>
            <person name="Demange N."/>
            <person name="Orjeda G."/>
            <person name="Samain S."/>
            <person name="Cattolico L."/>
            <person name="Pelletier E."/>
            <person name="Couloux A."/>
            <person name="Segurens B."/>
            <person name="Wincker P."/>
            <person name="D'Hont A."/>
            <person name="Scarpelli C."/>
            <person name="Weissenbach J."/>
            <person name="Salanoubat M."/>
            <person name="Quetier F."/>
            <person name="Yu Y."/>
            <person name="Kim H.R."/>
            <person name="Rambo T."/>
            <person name="Currie J."/>
            <person name="Collura K."/>
            <person name="Luo M."/>
            <person name="Yang T."/>
            <person name="Ammiraju J.S.S."/>
            <person name="Engler F."/>
            <person name="Soderlund C."/>
            <person name="Wing R.A."/>
            <person name="Palmer L.E."/>
            <person name="de la Bastide M."/>
            <person name="Spiegel L."/>
            <person name="Nascimento L."/>
            <person name="Zutavern T."/>
            <person name="O'Shaughnessy A."/>
            <person name="Dike S."/>
            <person name="Dedhia N."/>
            <person name="Preston R."/>
            <person name="Balija V."/>
            <person name="McCombie W.R."/>
            <person name="Chow T."/>
            <person name="Chen H."/>
            <person name="Chung M."/>
            <person name="Chen C."/>
            <person name="Shaw J."/>
            <person name="Wu H."/>
            <person name="Hsiao K."/>
            <person name="Chao Y."/>
            <person name="Chu M."/>
            <person name="Cheng C."/>
            <person name="Hour A."/>
            <person name="Lee P."/>
            <person name="Lin S."/>
            <person name="Lin Y."/>
            <person name="Liou J."/>
            <person name="Liu S."/>
            <person name="Hsing Y."/>
            <person name="Raghuvanshi S."/>
            <person name="Mohanty A."/>
            <person name="Bharti A.K."/>
            <person name="Gaur A."/>
            <person name="Gupta V."/>
            <person name="Kumar D."/>
            <person name="Ravi V."/>
            <person name="Vij S."/>
            <person name="Kapur A."/>
            <person name="Khurana P."/>
            <person name="Khurana P."/>
            <person name="Khurana J.P."/>
            <person name="Tyagi A.K."/>
            <person name="Gaikwad K."/>
            <person name="Singh A."/>
            <person name="Dalal V."/>
            <person name="Srivastava S."/>
            <person name="Dixit A."/>
            <person name="Pal A.K."/>
            <person name="Ghazi I.A."/>
            <person name="Yadav M."/>
            <person name="Pandit A."/>
            <person name="Bhargava A."/>
            <person name="Sureshbabu K."/>
            <person name="Batra K."/>
            <person name="Sharma T.R."/>
            <person name="Mohapatra T."/>
            <person name="Singh N.K."/>
            <person name="Messing J."/>
            <person name="Nelson A.B."/>
            <person name="Fuks G."/>
            <person name="Kavchok S."/>
            <person name="Keizer G."/>
            <person name="Linton E."/>
            <person name="Llaca V."/>
            <person name="Song R."/>
            <person name="Tanyolac B."/>
            <person name="Young S."/>
            <person name="Ho-Il K."/>
            <person name="Hahn J.H."/>
            <person name="Sangsakoo G."/>
            <person name="Vanavichit A."/>
            <person name="de Mattos Luiz.A.T."/>
            <person name="Zimmer P.D."/>
            <person name="Malone G."/>
            <person name="Dellagostin O."/>
            <person name="de Oliveira A.C."/>
            <person name="Bevan M."/>
            <person name="Bancroft I."/>
            <person name="Minx P."/>
            <person name="Cordum H."/>
            <person name="Wilson R."/>
            <person name="Cheng Z."/>
            <person name="Jin W."/>
            <person name="Jiang J."/>
            <person name="Leong S.A."/>
            <person name="Iwama H."/>
            <person name="Gojobori T."/>
            <person name="Itoh T."/>
            <person name="Niimura Y."/>
            <person name="Fujii Y."/>
            <person name="Habara T."/>
            <person name="Sakai H."/>
            <person name="Sato Y."/>
            <person name="Wilson G."/>
            <person name="Kumar K."/>
            <person name="McCouch S."/>
            <person name="Juretic N."/>
            <person name="Hoen D."/>
            <person name="Wright S."/>
            <person name="Bruskiewich R."/>
            <person name="Bureau T."/>
            <person name="Miyao A."/>
            <person name="Hirochika H."/>
            <person name="Nishikawa T."/>
            <person name="Kadowaki K."/>
            <person name="Sugiura M."/>
            <person name="Burr B."/>
            <person name="Sasaki T."/>
        </authorList>
    </citation>
    <scope>NUCLEOTIDE SEQUENCE [LARGE SCALE GENOMIC DNA]</scope>
    <source>
        <strain evidence="3">cv. Nipponbare</strain>
    </source>
</reference>
<sequence>MRDPRVSGSRGRSVHRGPSPRGRGWYPAGGPHQAVAQRGGEGGAGLARLGFKADRRPWQPAATRTVAGDGNRRRGKRRRTVYRTAASTEGDGERMKRGGANKREGKREERGSSPASMAAGAEDEGGGDNPAMRRGGRAAAAPTEGVVKD</sequence>
<dbReference type="AlphaFoldDB" id="Q6YTN4"/>
<feature type="region of interest" description="Disordered" evidence="1">
    <location>
        <begin position="1"/>
        <end position="149"/>
    </location>
</feature>
<evidence type="ECO:0000256" key="1">
    <source>
        <dbReference type="SAM" id="MobiDB-lite"/>
    </source>
</evidence>
<name>Q6YTN4_ORYSJ</name>
<feature type="compositionally biased region" description="Basic and acidic residues" evidence="1">
    <location>
        <begin position="91"/>
        <end position="111"/>
    </location>
</feature>
<dbReference type="Proteomes" id="UP000000763">
    <property type="component" value="Chromosome 7"/>
</dbReference>
<dbReference type="EMBL" id="AP006052">
    <property type="protein sequence ID" value="BAC84674.1"/>
    <property type="molecule type" value="Genomic_DNA"/>
</dbReference>
<accession>Q6YTN4</accession>
<evidence type="ECO:0000313" key="2">
    <source>
        <dbReference type="EMBL" id="BAC84674.1"/>
    </source>
</evidence>
<proteinExistence type="predicted"/>
<reference evidence="3" key="2">
    <citation type="journal article" date="2008" name="Nucleic Acids Res.">
        <title>The rice annotation project database (RAP-DB): 2008 update.</title>
        <authorList>
            <consortium name="The rice annotation project (RAP)"/>
        </authorList>
    </citation>
    <scope>GENOME REANNOTATION</scope>
    <source>
        <strain evidence="3">cv. Nipponbare</strain>
    </source>
</reference>
<organism evidence="2 3">
    <name type="scientific">Oryza sativa subsp. japonica</name>
    <name type="common">Rice</name>
    <dbReference type="NCBI Taxonomy" id="39947"/>
    <lineage>
        <taxon>Eukaryota</taxon>
        <taxon>Viridiplantae</taxon>
        <taxon>Streptophyta</taxon>
        <taxon>Embryophyta</taxon>
        <taxon>Tracheophyta</taxon>
        <taxon>Spermatophyta</taxon>
        <taxon>Magnoliopsida</taxon>
        <taxon>Liliopsida</taxon>
        <taxon>Poales</taxon>
        <taxon>Poaceae</taxon>
        <taxon>BOP clade</taxon>
        <taxon>Oryzoideae</taxon>
        <taxon>Oryzeae</taxon>
        <taxon>Oryzinae</taxon>
        <taxon>Oryza</taxon>
        <taxon>Oryza sativa</taxon>
    </lineage>
</organism>
<evidence type="ECO:0000313" key="3">
    <source>
        <dbReference type="Proteomes" id="UP000000763"/>
    </source>
</evidence>